<dbReference type="PANTHER" id="PTHR43818:SF5">
    <property type="entry name" value="OXIDOREDUCTASE FAMILY PROTEIN"/>
    <property type="match status" value="1"/>
</dbReference>
<dbReference type="SUPFAM" id="SSF51735">
    <property type="entry name" value="NAD(P)-binding Rossmann-fold domains"/>
    <property type="match status" value="1"/>
</dbReference>
<feature type="domain" description="Gfo/Idh/MocA-like oxidoreductase bacterial type C-terminal" evidence="2">
    <location>
        <begin position="201"/>
        <end position="429"/>
    </location>
</feature>
<reference evidence="3" key="1">
    <citation type="submission" date="2023-07" db="EMBL/GenBank/DDBJ databases">
        <title>The genome sequence of Rhodocytophaga aerolata KACC 12507.</title>
        <authorList>
            <person name="Zhang X."/>
        </authorList>
    </citation>
    <scope>NUCLEOTIDE SEQUENCE</scope>
    <source>
        <strain evidence="3">KACC 12507</strain>
    </source>
</reference>
<dbReference type="PANTHER" id="PTHR43818">
    <property type="entry name" value="BCDNA.GH03377"/>
    <property type="match status" value="1"/>
</dbReference>
<keyword evidence="4" id="KW-1185">Reference proteome</keyword>
<evidence type="ECO:0000259" key="2">
    <source>
        <dbReference type="Pfam" id="PF19051"/>
    </source>
</evidence>
<feature type="domain" description="Gfo/Idh/MocA-like oxidoreductase N-terminal" evidence="1">
    <location>
        <begin position="35"/>
        <end position="157"/>
    </location>
</feature>
<sequence>MNRRDFIKTSASASMAYSALPLASALNVNQTKKYRTALVGTGWWGMNILRSAMAAGESKLVAMCDVDQNQLTPAVAEVQKLSSDKPKLYKDYRELLAKEKPEIVIVATPDHWHPLITIMAVQQGAHVYVEKPIGHTVKEGRAMVNAARATNRIVQVGTHRRVSPHNISGMEFLKSGKAGKIGMVRAFVHYGGGAGQVTPDSEPPQGLDWDMWCGPAPLRQYNKTMHPKGFRQYLDYANGTLGDWGIHWMDQILWWTEEKYPKTIYSTGGRAIKQDQTDAPDHQVVSYDFEDFTAVWEHRQFAGNNAEKGENVGCYFYGTEGTFHMGWQKGWTFYPADSKKEIIHEEPKLHKPDDQNIPELWANFLQSIKSGKLPVCDIEIGHRSTNLSLLGMISLKTGRSIQWDGEKETILNDPDASKLLSRDYRSPWQYPNV</sequence>
<dbReference type="PROSITE" id="PS51318">
    <property type="entry name" value="TAT"/>
    <property type="match status" value="1"/>
</dbReference>
<protein>
    <submittedName>
        <fullName evidence="3">Gfo/Idh/MocA family oxidoreductase</fullName>
    </submittedName>
</protein>
<name>A0ABT8RAM9_9BACT</name>
<organism evidence="3 4">
    <name type="scientific">Rhodocytophaga aerolata</name>
    <dbReference type="NCBI Taxonomy" id="455078"/>
    <lineage>
        <taxon>Bacteria</taxon>
        <taxon>Pseudomonadati</taxon>
        <taxon>Bacteroidota</taxon>
        <taxon>Cytophagia</taxon>
        <taxon>Cytophagales</taxon>
        <taxon>Rhodocytophagaceae</taxon>
        <taxon>Rhodocytophaga</taxon>
    </lineage>
</organism>
<evidence type="ECO:0000313" key="4">
    <source>
        <dbReference type="Proteomes" id="UP001168528"/>
    </source>
</evidence>
<dbReference type="InterPro" id="IPR036291">
    <property type="entry name" value="NAD(P)-bd_dom_sf"/>
</dbReference>
<dbReference type="Pfam" id="PF19051">
    <property type="entry name" value="GFO_IDH_MocA_C2"/>
    <property type="match status" value="1"/>
</dbReference>
<dbReference type="SUPFAM" id="SSF55347">
    <property type="entry name" value="Glyceraldehyde-3-phosphate dehydrogenase-like, C-terminal domain"/>
    <property type="match status" value="1"/>
</dbReference>
<accession>A0ABT8RAM9</accession>
<dbReference type="InterPro" id="IPR043906">
    <property type="entry name" value="Gfo/Idh/MocA_OxRdtase_bact_C"/>
</dbReference>
<gene>
    <name evidence="3" type="ORF">Q0590_22755</name>
</gene>
<comment type="caution">
    <text evidence="3">The sequence shown here is derived from an EMBL/GenBank/DDBJ whole genome shotgun (WGS) entry which is preliminary data.</text>
</comment>
<dbReference type="Proteomes" id="UP001168528">
    <property type="component" value="Unassembled WGS sequence"/>
</dbReference>
<proteinExistence type="predicted"/>
<dbReference type="Gene3D" id="3.40.50.720">
    <property type="entry name" value="NAD(P)-binding Rossmann-like Domain"/>
    <property type="match status" value="1"/>
</dbReference>
<dbReference type="InterPro" id="IPR050463">
    <property type="entry name" value="Gfo/Idh/MocA_oxidrdct_glycsds"/>
</dbReference>
<dbReference type="EMBL" id="JAUKPO010000016">
    <property type="protein sequence ID" value="MDO1449115.1"/>
    <property type="molecule type" value="Genomic_DNA"/>
</dbReference>
<dbReference type="InterPro" id="IPR000683">
    <property type="entry name" value="Gfo/Idh/MocA-like_OxRdtase_N"/>
</dbReference>
<dbReference type="Pfam" id="PF01408">
    <property type="entry name" value="GFO_IDH_MocA"/>
    <property type="match status" value="1"/>
</dbReference>
<evidence type="ECO:0000259" key="1">
    <source>
        <dbReference type="Pfam" id="PF01408"/>
    </source>
</evidence>
<dbReference type="RefSeq" id="WP_302039916.1">
    <property type="nucleotide sequence ID" value="NZ_JAUKPO010000016.1"/>
</dbReference>
<evidence type="ECO:0000313" key="3">
    <source>
        <dbReference type="EMBL" id="MDO1449115.1"/>
    </source>
</evidence>
<dbReference type="InterPro" id="IPR006311">
    <property type="entry name" value="TAT_signal"/>
</dbReference>
<dbReference type="Gene3D" id="3.30.360.10">
    <property type="entry name" value="Dihydrodipicolinate Reductase, domain 2"/>
    <property type="match status" value="1"/>
</dbReference>